<sequence length="210" mass="22327">MANSTEEQKKFHVSATDAESFVKAVLRGNVMPDDNAAVVAKCLVAADLRGVDTHGVNRIPSYMARIREGLLDGKASPDIHQVDGKNGFGFVAASRAMIAACEMAKVYGIGMVSVKHSNDFGMGAWIAQQAIEEAGMMSLVFTNSSPAMPAWGSKEKLIGISPLACGAPGKDRPFILDMAPSVAARGKIYKALRREEKLPEGCMTVTIAIL</sequence>
<dbReference type="InterPro" id="IPR043144">
    <property type="entry name" value="Mal/L-sulf/L-lact_DH-like_ah"/>
</dbReference>
<gene>
    <name evidence="3" type="ORF">PRZ48_013883</name>
</gene>
<accession>A0ABR0DZD2</accession>
<proteinExistence type="inferred from homology"/>
<keyword evidence="2" id="KW-0560">Oxidoreductase</keyword>
<dbReference type="SUPFAM" id="SSF89733">
    <property type="entry name" value="L-sulfolactate dehydrogenase-like"/>
    <property type="match status" value="1"/>
</dbReference>
<dbReference type="InterPro" id="IPR036111">
    <property type="entry name" value="Mal/L-sulfo/L-lacto_DH-like_sf"/>
</dbReference>
<dbReference type="InterPro" id="IPR003767">
    <property type="entry name" value="Malate/L-lactate_DH-like"/>
</dbReference>
<dbReference type="Gene3D" id="1.10.1530.10">
    <property type="match status" value="1"/>
</dbReference>
<evidence type="ECO:0008006" key="5">
    <source>
        <dbReference type="Google" id="ProtNLM"/>
    </source>
</evidence>
<dbReference type="EMBL" id="JAXOVC010000013">
    <property type="protein sequence ID" value="KAK4494527.1"/>
    <property type="molecule type" value="Genomic_DNA"/>
</dbReference>
<organism evidence="3 4">
    <name type="scientific">Zasmidium cellare</name>
    <name type="common">Wine cellar mold</name>
    <name type="synonym">Racodium cellare</name>
    <dbReference type="NCBI Taxonomy" id="395010"/>
    <lineage>
        <taxon>Eukaryota</taxon>
        <taxon>Fungi</taxon>
        <taxon>Dikarya</taxon>
        <taxon>Ascomycota</taxon>
        <taxon>Pezizomycotina</taxon>
        <taxon>Dothideomycetes</taxon>
        <taxon>Dothideomycetidae</taxon>
        <taxon>Mycosphaerellales</taxon>
        <taxon>Mycosphaerellaceae</taxon>
        <taxon>Zasmidium</taxon>
    </lineage>
</organism>
<evidence type="ECO:0000313" key="3">
    <source>
        <dbReference type="EMBL" id="KAK4494527.1"/>
    </source>
</evidence>
<dbReference type="Proteomes" id="UP001305779">
    <property type="component" value="Unassembled WGS sequence"/>
</dbReference>
<dbReference type="PANTHER" id="PTHR11091">
    <property type="entry name" value="OXIDOREDUCTASE-RELATED"/>
    <property type="match status" value="1"/>
</dbReference>
<evidence type="ECO:0000313" key="4">
    <source>
        <dbReference type="Proteomes" id="UP001305779"/>
    </source>
</evidence>
<dbReference type="Pfam" id="PF02615">
    <property type="entry name" value="Ldh_2"/>
    <property type="match status" value="1"/>
</dbReference>
<evidence type="ECO:0000256" key="1">
    <source>
        <dbReference type="ARBA" id="ARBA00006056"/>
    </source>
</evidence>
<dbReference type="Gene3D" id="3.30.1370.60">
    <property type="entry name" value="Hypothetical oxidoreductase yiak, domain 2"/>
    <property type="match status" value="1"/>
</dbReference>
<dbReference type="InterPro" id="IPR043143">
    <property type="entry name" value="Mal/L-sulf/L-lact_DH-like_NADP"/>
</dbReference>
<reference evidence="3 4" key="1">
    <citation type="journal article" date="2023" name="G3 (Bethesda)">
        <title>A chromosome-level genome assembly of Zasmidium syzygii isolated from banana leaves.</title>
        <authorList>
            <person name="van Westerhoven A.C."/>
            <person name="Mehrabi R."/>
            <person name="Talebi R."/>
            <person name="Steentjes M.B.F."/>
            <person name="Corcolon B."/>
            <person name="Chong P.A."/>
            <person name="Kema G.H.J."/>
            <person name="Seidl M.F."/>
        </authorList>
    </citation>
    <scope>NUCLEOTIDE SEQUENCE [LARGE SCALE GENOMIC DNA]</scope>
    <source>
        <strain evidence="3 4">P124</strain>
    </source>
</reference>
<protein>
    <recommendedName>
        <fullName evidence="5">Malate dehydrogenase</fullName>
    </recommendedName>
</protein>
<comment type="caution">
    <text evidence="3">The sequence shown here is derived from an EMBL/GenBank/DDBJ whole genome shotgun (WGS) entry which is preliminary data.</text>
</comment>
<dbReference type="PANTHER" id="PTHR11091:SF0">
    <property type="entry name" value="MALATE DEHYDROGENASE"/>
    <property type="match status" value="1"/>
</dbReference>
<evidence type="ECO:0000256" key="2">
    <source>
        <dbReference type="ARBA" id="ARBA00023002"/>
    </source>
</evidence>
<name>A0ABR0DZD2_ZASCE</name>
<comment type="similarity">
    <text evidence="1">Belongs to the LDH2/MDH2 oxidoreductase family.</text>
</comment>
<keyword evidence="4" id="KW-1185">Reference proteome</keyword>